<dbReference type="Proteomes" id="UP001145072">
    <property type="component" value="Unassembled WGS sequence"/>
</dbReference>
<dbReference type="RefSeq" id="WP_259871388.1">
    <property type="nucleotide sequence ID" value="NZ_JAMQJZ010000001.1"/>
</dbReference>
<comment type="function">
    <text evidence="10">Involved in the system for phosphate transport across the cytoplasmic membrane.</text>
</comment>
<evidence type="ECO:0000256" key="10">
    <source>
        <dbReference type="RuleBase" id="RU367119"/>
    </source>
</evidence>
<evidence type="ECO:0000256" key="3">
    <source>
        <dbReference type="ARBA" id="ARBA00008725"/>
    </source>
</evidence>
<organism evidence="13 14">
    <name type="scientific">Aquibacillus koreensis</name>
    <dbReference type="NCBI Taxonomy" id="279446"/>
    <lineage>
        <taxon>Bacteria</taxon>
        <taxon>Bacillati</taxon>
        <taxon>Bacillota</taxon>
        <taxon>Bacilli</taxon>
        <taxon>Bacillales</taxon>
        <taxon>Bacillaceae</taxon>
        <taxon>Aquibacillus</taxon>
    </lineage>
</organism>
<dbReference type="SUPFAM" id="SSF53850">
    <property type="entry name" value="Periplasmic binding protein-like II"/>
    <property type="match status" value="1"/>
</dbReference>
<dbReference type="NCBIfam" id="TIGR02136">
    <property type="entry name" value="ptsS_2"/>
    <property type="match status" value="1"/>
</dbReference>
<evidence type="ECO:0000313" key="13">
    <source>
        <dbReference type="EMBL" id="MDC3419016.1"/>
    </source>
</evidence>
<comment type="subcellular location">
    <subcellularLocation>
        <location evidence="2 10">Cell membrane</location>
        <topology evidence="2 10">Lipid-anchor</topology>
    </subcellularLocation>
</comment>
<keyword evidence="5 10" id="KW-0813">Transport</keyword>
<keyword evidence="10" id="KW-1003">Cell membrane</keyword>
<accession>A0A9X3WII9</accession>
<keyword evidence="8 10" id="KW-0564">Palmitate</keyword>
<comment type="subunit">
    <text evidence="4 10">The complex is composed of two ATP-binding proteins (PstB), two transmembrane proteins (PstC and PstA) and a solute-binding protein (PstS).</text>
</comment>
<dbReference type="PANTHER" id="PTHR30570:SF1">
    <property type="entry name" value="PHOSPHATE-BINDING PROTEIN PSTS"/>
    <property type="match status" value="1"/>
</dbReference>
<keyword evidence="9 10" id="KW-0449">Lipoprotein</keyword>
<evidence type="ECO:0000259" key="12">
    <source>
        <dbReference type="Pfam" id="PF12849"/>
    </source>
</evidence>
<dbReference type="InterPro" id="IPR024370">
    <property type="entry name" value="PBP_domain"/>
</dbReference>
<comment type="function">
    <text evidence="1">Part of the ABC transporter complex PstSACB involved in phosphate import.</text>
</comment>
<evidence type="ECO:0000256" key="11">
    <source>
        <dbReference type="SAM" id="MobiDB-lite"/>
    </source>
</evidence>
<gene>
    <name evidence="13" type="ORF">NC661_01290</name>
</gene>
<evidence type="ECO:0000256" key="2">
    <source>
        <dbReference type="ARBA" id="ARBA00004193"/>
    </source>
</evidence>
<dbReference type="Pfam" id="PF12849">
    <property type="entry name" value="PBP_like_2"/>
    <property type="match status" value="1"/>
</dbReference>
<comment type="similarity">
    <text evidence="3 10">Belongs to the PstS family.</text>
</comment>
<keyword evidence="7 10" id="KW-0732">Signal</keyword>
<evidence type="ECO:0000256" key="9">
    <source>
        <dbReference type="ARBA" id="ARBA00023288"/>
    </source>
</evidence>
<dbReference type="GO" id="GO:0005886">
    <property type="term" value="C:plasma membrane"/>
    <property type="evidence" value="ECO:0007669"/>
    <property type="project" value="UniProtKB-SubCell"/>
</dbReference>
<sequence>MKKIKLFTLAALLMLLIGLLAACGTDEETEGNTGNENTNAEEPENTDSENAEEGSEEEASALEGSVVIDGSGTVYPFMAKMADNYMTNEQPEVSVEVGRAGTSAGFEKFLVAESGTDFNDASRTIKDEEAAKAEELGIEHKEFQVALDGITIVINPENDWAEELTVDQVKELFLASSGYKNWSDVDPSFPDQPIVAMGPNENHGTYEFFYEEILEEQDLVDGINLQQDYSTLVQLVSQDKNAVAFFGFGYYDNNQDKVKAINIDFGDGPVAPSLDTIGLTEDFGYMPFTRPVFTYLNVGMAKEKAQVLDYAIYTMENAQDVAAETGFAPLADDKIQESLDFLNGLK</sequence>
<reference evidence="13" key="1">
    <citation type="submission" date="2022-06" db="EMBL/GenBank/DDBJ databases">
        <title>Aquibacillus sp. a new bacterium isolated from soil saline samples.</title>
        <authorList>
            <person name="Galisteo C."/>
            <person name="De La Haba R."/>
            <person name="Sanchez-Porro C."/>
            <person name="Ventosa A."/>
        </authorList>
    </citation>
    <scope>NUCLEOTIDE SEQUENCE</scope>
    <source>
        <strain evidence="13">JCM 12387</strain>
    </source>
</reference>
<feature type="compositionally biased region" description="Acidic residues" evidence="11">
    <location>
        <begin position="39"/>
        <end position="60"/>
    </location>
</feature>
<dbReference type="EMBL" id="JAMQJZ010000001">
    <property type="protein sequence ID" value="MDC3419016.1"/>
    <property type="molecule type" value="Genomic_DNA"/>
</dbReference>
<evidence type="ECO:0000256" key="6">
    <source>
        <dbReference type="ARBA" id="ARBA00022592"/>
    </source>
</evidence>
<dbReference type="CDD" id="cd13654">
    <property type="entry name" value="PBP2_phosphate_like_2"/>
    <property type="match status" value="1"/>
</dbReference>
<feature type="region of interest" description="Disordered" evidence="11">
    <location>
        <begin position="26"/>
        <end position="63"/>
    </location>
</feature>
<dbReference type="Gene3D" id="3.40.190.10">
    <property type="entry name" value="Periplasmic binding protein-like II"/>
    <property type="match status" value="2"/>
</dbReference>
<evidence type="ECO:0000256" key="4">
    <source>
        <dbReference type="ARBA" id="ARBA00011529"/>
    </source>
</evidence>
<dbReference type="PROSITE" id="PS51257">
    <property type="entry name" value="PROKAR_LIPOPROTEIN"/>
    <property type="match status" value="1"/>
</dbReference>
<feature type="domain" description="PBP" evidence="12">
    <location>
        <begin position="59"/>
        <end position="277"/>
    </location>
</feature>
<evidence type="ECO:0000256" key="1">
    <source>
        <dbReference type="ARBA" id="ARBA00002841"/>
    </source>
</evidence>
<dbReference type="PANTHER" id="PTHR30570">
    <property type="entry name" value="PERIPLASMIC PHOSPHATE BINDING COMPONENT OF PHOSPHATE ABC TRANSPORTER"/>
    <property type="match status" value="1"/>
</dbReference>
<keyword evidence="10" id="KW-0472">Membrane</keyword>
<name>A0A9X3WII9_9BACI</name>
<evidence type="ECO:0000313" key="14">
    <source>
        <dbReference type="Proteomes" id="UP001145072"/>
    </source>
</evidence>
<evidence type="ECO:0000256" key="8">
    <source>
        <dbReference type="ARBA" id="ARBA00023139"/>
    </source>
</evidence>
<protein>
    <recommendedName>
        <fullName evidence="10">Phosphate-binding protein</fullName>
    </recommendedName>
</protein>
<keyword evidence="6 10" id="KW-0592">Phosphate transport</keyword>
<dbReference type="InterPro" id="IPR011862">
    <property type="entry name" value="Phos-bd"/>
</dbReference>
<comment type="caution">
    <text evidence="13">The sequence shown here is derived from an EMBL/GenBank/DDBJ whole genome shotgun (WGS) entry which is preliminary data.</text>
</comment>
<dbReference type="InterPro" id="IPR050811">
    <property type="entry name" value="Phosphate_ABC_transporter"/>
</dbReference>
<feature type="signal peptide" evidence="10">
    <location>
        <begin position="1"/>
        <end position="21"/>
    </location>
</feature>
<feature type="chain" id="PRO_5041014337" description="Phosphate-binding protein" evidence="10">
    <location>
        <begin position="22"/>
        <end position="346"/>
    </location>
</feature>
<keyword evidence="14" id="KW-1185">Reference proteome</keyword>
<dbReference type="AlphaFoldDB" id="A0A9X3WII9"/>
<evidence type="ECO:0000256" key="5">
    <source>
        <dbReference type="ARBA" id="ARBA00022448"/>
    </source>
</evidence>
<dbReference type="GO" id="GO:0006817">
    <property type="term" value="P:phosphate ion transport"/>
    <property type="evidence" value="ECO:0007669"/>
    <property type="project" value="UniProtKB-UniRule"/>
</dbReference>
<evidence type="ECO:0000256" key="7">
    <source>
        <dbReference type="ARBA" id="ARBA00022729"/>
    </source>
</evidence>
<proteinExistence type="inferred from homology"/>
<dbReference type="GO" id="GO:0042301">
    <property type="term" value="F:phosphate ion binding"/>
    <property type="evidence" value="ECO:0007669"/>
    <property type="project" value="UniProtKB-UniRule"/>
</dbReference>